<name>A0A9C6WMX3_FRAOC</name>
<dbReference type="InterPro" id="IPR032675">
    <property type="entry name" value="LRR_dom_sf"/>
</dbReference>
<dbReference type="PROSITE" id="PS50181">
    <property type="entry name" value="FBOX"/>
    <property type="match status" value="1"/>
</dbReference>
<dbReference type="InterPro" id="IPR001810">
    <property type="entry name" value="F-box_dom"/>
</dbReference>
<dbReference type="AlphaFoldDB" id="A0A9C6WMX3"/>
<accession>A0A9C6WMX3</accession>
<evidence type="ECO:0000313" key="3">
    <source>
        <dbReference type="RefSeq" id="XP_052121922.1"/>
    </source>
</evidence>
<organism evidence="2 3">
    <name type="scientific">Frankliniella occidentalis</name>
    <name type="common">Western flower thrips</name>
    <name type="synonym">Euthrips occidentalis</name>
    <dbReference type="NCBI Taxonomy" id="133901"/>
    <lineage>
        <taxon>Eukaryota</taxon>
        <taxon>Metazoa</taxon>
        <taxon>Ecdysozoa</taxon>
        <taxon>Arthropoda</taxon>
        <taxon>Hexapoda</taxon>
        <taxon>Insecta</taxon>
        <taxon>Pterygota</taxon>
        <taxon>Neoptera</taxon>
        <taxon>Paraneoptera</taxon>
        <taxon>Thysanoptera</taxon>
        <taxon>Terebrantia</taxon>
        <taxon>Thripoidea</taxon>
        <taxon>Thripidae</taxon>
        <taxon>Frankliniella</taxon>
    </lineage>
</organism>
<dbReference type="RefSeq" id="XP_052121922.1">
    <property type="nucleotide sequence ID" value="XM_052265962.1"/>
</dbReference>
<dbReference type="Pfam" id="PF00646">
    <property type="entry name" value="F-box"/>
    <property type="match status" value="1"/>
</dbReference>
<dbReference type="Gene3D" id="3.80.10.10">
    <property type="entry name" value="Ribonuclease Inhibitor"/>
    <property type="match status" value="1"/>
</dbReference>
<proteinExistence type="predicted"/>
<reference evidence="3" key="1">
    <citation type="submission" date="2025-08" db="UniProtKB">
        <authorList>
            <consortium name="RefSeq"/>
        </authorList>
    </citation>
    <scope>IDENTIFICATION</scope>
    <source>
        <tissue evidence="3">Whole organism</tissue>
    </source>
</reference>
<evidence type="ECO:0000313" key="2">
    <source>
        <dbReference type="Proteomes" id="UP000504606"/>
    </source>
</evidence>
<keyword evidence="2" id="KW-1185">Reference proteome</keyword>
<gene>
    <name evidence="3" type="primary">LOC127749123</name>
</gene>
<dbReference type="Proteomes" id="UP000504606">
    <property type="component" value="Unplaced"/>
</dbReference>
<sequence length="515" mass="57854">MLSGKRRSQRAEATSSCSPYRILSHRFFDLKPKFDLDLPHKVQLGASWFPNTAMERLSDDVVLLVLQYVGVDDLFTCRLVCKRLGVLALHPGVWRYQHSHSWRPERRENVCRLLRLAPRLAWLSVDFSPKQDVPSALYATTRCAVRELMTHVDVDGGVQAALFLRNQEALGQLRVVTLWLTDDRGPNDAVLLATVASSSILEKLTIRSGWDHRDSSGLAAAIRHTPIAQPSLKYLNCRLNSNSQPFVDLVLAGHATTLEVVYLGETTTSTGSLPECMPNLRELTCSLLPGMETLAPSLTKVTLQVTPDMRPGVLGATEMLRRASKLPQLTLNYRPAARTSAHVGVDLVEALAWSGRSAVEVLEIDNDWFTELVGVDSDDVGIEFLPQLQPLLRTLPSLPALRHLELSVYVSPDELLLAITPETLPALRDLRLIPMRLLPARCAHDWRHKDSVQTLLSVNPALKFNVMTRPYCLKGQRQFCGACAQGCHKTLWKWDWEVEINEKRKLSYFDWVHIS</sequence>
<evidence type="ECO:0000259" key="1">
    <source>
        <dbReference type="PROSITE" id="PS50181"/>
    </source>
</evidence>
<dbReference type="KEGG" id="foc:127749123"/>
<dbReference type="SUPFAM" id="SSF52047">
    <property type="entry name" value="RNI-like"/>
    <property type="match status" value="1"/>
</dbReference>
<dbReference type="InterPro" id="IPR036047">
    <property type="entry name" value="F-box-like_dom_sf"/>
</dbReference>
<dbReference type="Gene3D" id="1.20.1280.50">
    <property type="match status" value="1"/>
</dbReference>
<dbReference type="SMART" id="SM00256">
    <property type="entry name" value="FBOX"/>
    <property type="match status" value="1"/>
</dbReference>
<dbReference type="SUPFAM" id="SSF81383">
    <property type="entry name" value="F-box domain"/>
    <property type="match status" value="1"/>
</dbReference>
<dbReference type="GeneID" id="127749123"/>
<dbReference type="OrthoDB" id="10257471at2759"/>
<protein>
    <submittedName>
        <fullName evidence="3">Uncharacterized protein LOC127749123</fullName>
    </submittedName>
</protein>
<feature type="domain" description="F-box" evidence="1">
    <location>
        <begin position="51"/>
        <end position="97"/>
    </location>
</feature>